<feature type="region of interest" description="Disordered" evidence="8">
    <location>
        <begin position="788"/>
        <end position="809"/>
    </location>
</feature>
<evidence type="ECO:0000256" key="2">
    <source>
        <dbReference type="ARBA" id="ARBA00006613"/>
    </source>
</evidence>
<feature type="compositionally biased region" description="Basic residues" evidence="8">
    <location>
        <begin position="844"/>
        <end position="862"/>
    </location>
</feature>
<dbReference type="RefSeq" id="XP_014155784.1">
    <property type="nucleotide sequence ID" value="XM_014300309.1"/>
</dbReference>
<dbReference type="InterPro" id="IPR016024">
    <property type="entry name" value="ARM-type_fold"/>
</dbReference>
<organism evidence="10 11">
    <name type="scientific">Sphaeroforma arctica JP610</name>
    <dbReference type="NCBI Taxonomy" id="667725"/>
    <lineage>
        <taxon>Eukaryota</taxon>
        <taxon>Ichthyosporea</taxon>
        <taxon>Ichthyophonida</taxon>
        <taxon>Sphaeroforma</taxon>
    </lineage>
</organism>
<dbReference type="OrthoDB" id="10264595at2759"/>
<dbReference type="InterPro" id="IPR011989">
    <property type="entry name" value="ARM-like"/>
</dbReference>
<feature type="compositionally biased region" description="Basic and acidic residues" evidence="8">
    <location>
        <begin position="1016"/>
        <end position="1041"/>
    </location>
</feature>
<dbReference type="SUPFAM" id="SSF48371">
    <property type="entry name" value="ARM repeat"/>
    <property type="match status" value="1"/>
</dbReference>
<feature type="compositionally biased region" description="Basic and acidic residues" evidence="8">
    <location>
        <begin position="969"/>
        <end position="983"/>
    </location>
</feature>
<dbReference type="InterPro" id="IPR058898">
    <property type="entry name" value="Mu_AP3"/>
</dbReference>
<evidence type="ECO:0000259" key="9">
    <source>
        <dbReference type="SMART" id="SM01354"/>
    </source>
</evidence>
<evidence type="ECO:0000313" key="11">
    <source>
        <dbReference type="Proteomes" id="UP000054560"/>
    </source>
</evidence>
<dbReference type="Pfam" id="PF06375">
    <property type="entry name" value="AP3D1"/>
    <property type="match status" value="1"/>
</dbReference>
<feature type="compositionally biased region" description="Basic residues" evidence="8">
    <location>
        <begin position="984"/>
        <end position="1005"/>
    </location>
</feature>
<reference evidence="10 11" key="1">
    <citation type="submission" date="2011-02" db="EMBL/GenBank/DDBJ databases">
        <title>The Genome Sequence of Sphaeroforma arctica JP610.</title>
        <authorList>
            <consortium name="The Broad Institute Genome Sequencing Platform"/>
            <person name="Russ C."/>
            <person name="Cuomo C."/>
            <person name="Young S.K."/>
            <person name="Zeng Q."/>
            <person name="Gargeya S."/>
            <person name="Alvarado L."/>
            <person name="Berlin A."/>
            <person name="Chapman S.B."/>
            <person name="Chen Z."/>
            <person name="Freedman E."/>
            <person name="Gellesch M."/>
            <person name="Goldberg J."/>
            <person name="Griggs A."/>
            <person name="Gujja S."/>
            <person name="Heilman E."/>
            <person name="Heiman D."/>
            <person name="Howarth C."/>
            <person name="Mehta T."/>
            <person name="Neiman D."/>
            <person name="Pearson M."/>
            <person name="Roberts A."/>
            <person name="Saif S."/>
            <person name="Shea T."/>
            <person name="Shenoy N."/>
            <person name="Sisk P."/>
            <person name="Stolte C."/>
            <person name="Sykes S."/>
            <person name="White J."/>
            <person name="Yandava C."/>
            <person name="Burger G."/>
            <person name="Gray M.W."/>
            <person name="Holland P.W.H."/>
            <person name="King N."/>
            <person name="Lang F.B.F."/>
            <person name="Roger A.J."/>
            <person name="Ruiz-Trillo I."/>
            <person name="Haas B."/>
            <person name="Nusbaum C."/>
            <person name="Birren B."/>
        </authorList>
    </citation>
    <scope>NUCLEOTIDE SEQUENCE [LARGE SCALE GENOMIC DNA]</scope>
    <source>
        <strain evidence="10 11">JP610</strain>
    </source>
</reference>
<protein>
    <recommendedName>
        <fullName evidence="3">AP-3 complex subunit delta</fullName>
    </recommendedName>
</protein>
<dbReference type="SMART" id="SM01354">
    <property type="entry name" value="BLVR"/>
    <property type="match status" value="1"/>
</dbReference>
<feature type="compositionally biased region" description="Low complexity" evidence="8">
    <location>
        <begin position="939"/>
        <end position="950"/>
    </location>
</feature>
<dbReference type="STRING" id="667725.A0A0L0FYF6"/>
<evidence type="ECO:0000256" key="7">
    <source>
        <dbReference type="ARBA" id="ARBA00023136"/>
    </source>
</evidence>
<feature type="region of interest" description="Disordered" evidence="8">
    <location>
        <begin position="711"/>
        <end position="753"/>
    </location>
</feature>
<keyword evidence="5" id="KW-0677">Repeat</keyword>
<dbReference type="PANTHER" id="PTHR22781:SF12">
    <property type="entry name" value="AP-3 COMPLEX SUBUNIT DELTA-1"/>
    <property type="match status" value="1"/>
</dbReference>
<feature type="compositionally biased region" description="Acidic residues" evidence="8">
    <location>
        <begin position="716"/>
        <end position="726"/>
    </location>
</feature>
<dbReference type="GO" id="GO:0010008">
    <property type="term" value="C:endosome membrane"/>
    <property type="evidence" value="ECO:0007669"/>
    <property type="project" value="TreeGrafter"/>
</dbReference>
<feature type="compositionally biased region" description="Polar residues" evidence="8">
    <location>
        <begin position="887"/>
        <end position="896"/>
    </location>
</feature>
<dbReference type="GeneID" id="25906317"/>
<proteinExistence type="inferred from homology"/>
<accession>A0A0L0FYF6</accession>
<dbReference type="InterPro" id="IPR010474">
    <property type="entry name" value="AP3D_dom_metazoa"/>
</dbReference>
<dbReference type="eggNOG" id="KOG1059">
    <property type="taxonomic scope" value="Eukaryota"/>
</dbReference>
<feature type="domain" description="AP-3 complex subunit delta" evidence="9">
    <location>
        <begin position="773"/>
        <end position="923"/>
    </location>
</feature>
<name>A0A0L0FYF6_9EUKA</name>
<dbReference type="PANTHER" id="PTHR22781">
    <property type="entry name" value="DELTA ADAPTIN-RELATED"/>
    <property type="match status" value="1"/>
</dbReference>
<evidence type="ECO:0000256" key="4">
    <source>
        <dbReference type="ARBA" id="ARBA00022448"/>
    </source>
</evidence>
<keyword evidence="6" id="KW-0653">Protein transport</keyword>
<dbReference type="Gene3D" id="1.25.10.10">
    <property type="entry name" value="Leucine-rich Repeat Variant"/>
    <property type="match status" value="1"/>
</dbReference>
<comment type="similarity">
    <text evidence="2">Belongs to the adaptor complexes large subunit family.</text>
</comment>
<keyword evidence="4" id="KW-0813">Transport</keyword>
<dbReference type="Pfam" id="PF01602">
    <property type="entry name" value="Adaptin_N"/>
    <property type="match status" value="1"/>
</dbReference>
<dbReference type="Proteomes" id="UP000054560">
    <property type="component" value="Unassembled WGS sequence"/>
</dbReference>
<evidence type="ECO:0000256" key="1">
    <source>
        <dbReference type="ARBA" id="ARBA00004308"/>
    </source>
</evidence>
<feature type="compositionally biased region" description="Basic and acidic residues" evidence="8">
    <location>
        <begin position="903"/>
        <end position="915"/>
    </location>
</feature>
<evidence type="ECO:0000256" key="5">
    <source>
        <dbReference type="ARBA" id="ARBA00022737"/>
    </source>
</evidence>
<sequence length="1323" mass="145226">MFTKDLQDLIRGLRQNKGTEAKYIADCLNDISLELKTDSNSVKTKAISKLTYLHMLGYDTSFAAFKTVEIMSQSKFSYKRVGYLMASQTFRDDTDVLMLTTNLIKKDMMSPNQYEAGLALTALSVFVTADLARDLANDVITLFSSSRPYIRKKAILAMYKVFLKFPDSLRPAFPRLRERLEDPDLSVQCAAVNVICELARKNPKSYLSLAPTLYKLLSASNNWMLIKIIKLFAALMPLEPRLSKKLAEPLSNILHTTNAMSLLYETISAVIAGMPDHTPMLQLCVTKLRTFVEDSDQNLKFLGLVQLSKVSEIQPRLVMDLKDVVMVCLDDEDETIRMRTMGLLVNMVSKKSLPDIVKKILATLGNMGPRNRDALIEKMIDMCSQENYKYIEDFEWYLTVILSLVTVEHSTAGELVSHQILDVCVRVKEVRAYAVNLLSPVVQAPFEGYGASPPLAKEGNMVEVMYAAVWVISEYSEHLMSPKDAIRWLLQPQVGLLSPAVQAICVHNALKIFACAVLPQSNSDRESMESEFIDEMLKRLPMFEVHSDMEVQERACSVRETLKLYRELCLSSSLEADDENGLDSFLGDTGSSNANGMSLLNSGDSPPDAPPLANIERTVDIDDMGTAISDTLALSPKASDSSSNADRSKGQNVTSLTVNEVNIQRASVESQRQAAQLLLFLFEGDLNPIAATAQAKVPIPENINLEKWIHTKPSSSEEESSSDDNYDNANNATSYNSYGNDGRSNSYRGGGGGDISGGYNQGAAHGYGARPAEDPAEVARRLEARRVQNQSNPHYLGGSGNTANESSGLRSMSPIEVDSIPIAKLDLGQAFDLGVGDGELSRGEHKHRGKRGKRSKRDRRHSGVHEASPPRRSKNYTIQQVEDFPTDNKSQAANSSKSRRKADRSTPDLDKDDPHAQLGIDLDMPLTEKDAIPVQTHRTASSTPTPTSGSNRHKSDRERDEEAAAYIAAKEDKTNKHDSDKRRTDKKHKSGSSRGHRKSKYSHSHAKGDASNGEGNSERDVGSSRGASTDERSYADGERESRKKKKKSKDEARPHKDNHSRRKTGDSEESSPRPIVSFGDDNGQGSGYDLGAMTTLVTTDNSSVQCAVGYSGDGEHDSTVFITFVVTNLSSEVLENVEFDVNSNNDSLKQQSTSSIANSIKTSSSAQLRHTYVVSLPLQAVTLEGTLRYSTASHADWMELPFTYELPVSAYVVPVACTPNELSVILSAYESPLASAAPCEVKVAGGLKVVMDRIVAAGHLAIVELSDSNCSAYGRAVTGHHVCVLATQLIGDDVRLSCKASSTEDLQPTIATLILEDLKFILE</sequence>
<feature type="compositionally biased region" description="Low complexity" evidence="8">
    <location>
        <begin position="727"/>
        <end position="747"/>
    </location>
</feature>
<feature type="compositionally biased region" description="Basic and acidic residues" evidence="8">
    <location>
        <begin position="1048"/>
        <end position="1057"/>
    </location>
</feature>
<dbReference type="InterPro" id="IPR017105">
    <property type="entry name" value="AP3_complex_dsu"/>
</dbReference>
<dbReference type="GO" id="GO:0030123">
    <property type="term" value="C:AP-3 adaptor complex"/>
    <property type="evidence" value="ECO:0007669"/>
    <property type="project" value="InterPro"/>
</dbReference>
<keyword evidence="11" id="KW-1185">Reference proteome</keyword>
<feature type="compositionally biased region" description="Basic and acidic residues" evidence="8">
    <location>
        <begin position="953"/>
        <end position="962"/>
    </location>
</feature>
<evidence type="ECO:0000256" key="3">
    <source>
        <dbReference type="ARBA" id="ARBA00015717"/>
    </source>
</evidence>
<keyword evidence="7" id="KW-0472">Membrane</keyword>
<evidence type="ECO:0000256" key="6">
    <source>
        <dbReference type="ARBA" id="ARBA00022927"/>
    </source>
</evidence>
<evidence type="ECO:0000256" key="8">
    <source>
        <dbReference type="SAM" id="MobiDB-lite"/>
    </source>
</evidence>
<dbReference type="GO" id="GO:0006896">
    <property type="term" value="P:Golgi to vacuole transport"/>
    <property type="evidence" value="ECO:0007669"/>
    <property type="project" value="TreeGrafter"/>
</dbReference>
<dbReference type="Pfam" id="PF26171">
    <property type="entry name" value="Mu_AP3"/>
    <property type="match status" value="1"/>
</dbReference>
<dbReference type="GO" id="GO:0006623">
    <property type="term" value="P:protein targeting to vacuole"/>
    <property type="evidence" value="ECO:0007669"/>
    <property type="project" value="TreeGrafter"/>
</dbReference>
<dbReference type="InterPro" id="IPR002553">
    <property type="entry name" value="Clathrin/coatomer_adapt-like_N"/>
</dbReference>
<evidence type="ECO:0000313" key="10">
    <source>
        <dbReference type="EMBL" id="KNC81882.1"/>
    </source>
</evidence>
<dbReference type="FunFam" id="1.25.10.10:FF:000251">
    <property type="entry name" value="AP-3 complex subunit delta"/>
    <property type="match status" value="1"/>
</dbReference>
<dbReference type="EMBL" id="KQ241983">
    <property type="protein sequence ID" value="KNC81882.1"/>
    <property type="molecule type" value="Genomic_DNA"/>
</dbReference>
<feature type="region of interest" description="Disordered" evidence="8">
    <location>
        <begin position="836"/>
        <end position="1086"/>
    </location>
</feature>
<comment type="subcellular location">
    <subcellularLocation>
        <location evidence="1">Endomembrane system</location>
    </subcellularLocation>
</comment>
<gene>
    <name evidence="10" type="ORF">SARC_05813</name>
</gene>